<reference evidence="2 5" key="1">
    <citation type="journal article" date="2008" name="Science">
        <title>The Physcomitrella genome reveals evolutionary insights into the conquest of land by plants.</title>
        <authorList>
            <person name="Rensing S."/>
            <person name="Lang D."/>
            <person name="Zimmer A."/>
            <person name="Terry A."/>
            <person name="Salamov A."/>
            <person name="Shapiro H."/>
            <person name="Nishiyama T."/>
            <person name="Perroud P.-F."/>
            <person name="Lindquist E."/>
            <person name="Kamisugi Y."/>
            <person name="Tanahashi T."/>
            <person name="Sakakibara K."/>
            <person name="Fujita T."/>
            <person name="Oishi K."/>
            <person name="Shin-I T."/>
            <person name="Kuroki Y."/>
            <person name="Toyoda A."/>
            <person name="Suzuki Y."/>
            <person name="Hashimoto A."/>
            <person name="Yamaguchi K."/>
            <person name="Sugano A."/>
            <person name="Kohara Y."/>
            <person name="Fujiyama A."/>
            <person name="Anterola A."/>
            <person name="Aoki S."/>
            <person name="Ashton N."/>
            <person name="Barbazuk W.B."/>
            <person name="Barker E."/>
            <person name="Bennetzen J."/>
            <person name="Bezanilla M."/>
            <person name="Blankenship R."/>
            <person name="Cho S.H."/>
            <person name="Dutcher S."/>
            <person name="Estelle M."/>
            <person name="Fawcett J.A."/>
            <person name="Gundlach H."/>
            <person name="Hanada K."/>
            <person name="Heyl A."/>
            <person name="Hicks K.A."/>
            <person name="Hugh J."/>
            <person name="Lohr M."/>
            <person name="Mayer K."/>
            <person name="Melkozernov A."/>
            <person name="Murata T."/>
            <person name="Nelson D."/>
            <person name="Pils B."/>
            <person name="Prigge M."/>
            <person name="Reiss B."/>
            <person name="Renner T."/>
            <person name="Rombauts S."/>
            <person name="Rushton P."/>
            <person name="Sanderfoot A."/>
            <person name="Schween G."/>
            <person name="Shiu S.-H."/>
            <person name="Stueber K."/>
            <person name="Theodoulou F.L."/>
            <person name="Tu H."/>
            <person name="Van de Peer Y."/>
            <person name="Verrier P.J."/>
            <person name="Waters E."/>
            <person name="Wood A."/>
            <person name="Yang L."/>
            <person name="Cove D."/>
            <person name="Cuming A."/>
            <person name="Hasebe M."/>
            <person name="Lucas S."/>
            <person name="Mishler D.B."/>
            <person name="Reski R."/>
            <person name="Grigoriev I."/>
            <person name="Quatrano R.S."/>
            <person name="Boore J.L."/>
        </authorList>
    </citation>
    <scope>NUCLEOTIDE SEQUENCE [LARGE SCALE GENOMIC DNA]</scope>
    <source>
        <strain evidence="4 5">cv. Gransden 2004</strain>
    </source>
</reference>
<evidence type="ECO:0000313" key="2">
    <source>
        <dbReference type="EMBL" id="EDQ55400.1"/>
    </source>
</evidence>
<evidence type="ECO:0000259" key="1">
    <source>
        <dbReference type="PROSITE" id="PS51733"/>
    </source>
</evidence>
<reference evidence="4" key="3">
    <citation type="submission" date="2020-12" db="UniProtKB">
        <authorList>
            <consortium name="EnsemblPlants"/>
        </authorList>
    </citation>
    <scope>IDENTIFICATION</scope>
</reference>
<dbReference type="KEGG" id="ppp:112295600"/>
<dbReference type="InterPro" id="IPR004143">
    <property type="entry name" value="BPL_LPL_catalytic"/>
</dbReference>
<dbReference type="FunFam" id="3.30.930.10:FF:000077">
    <property type="entry name" value="Putative lipoate-protein ligase A"/>
    <property type="match status" value="1"/>
</dbReference>
<evidence type="ECO:0000313" key="5">
    <source>
        <dbReference type="Proteomes" id="UP000006727"/>
    </source>
</evidence>
<reference evidence="3 5" key="2">
    <citation type="journal article" date="2018" name="Plant J.">
        <title>The Physcomitrella patens chromosome-scale assembly reveals moss genome structure and evolution.</title>
        <authorList>
            <person name="Lang D."/>
            <person name="Ullrich K.K."/>
            <person name="Murat F."/>
            <person name="Fuchs J."/>
            <person name="Jenkins J."/>
            <person name="Haas F.B."/>
            <person name="Piednoel M."/>
            <person name="Gundlach H."/>
            <person name="Van Bel M."/>
            <person name="Meyberg R."/>
            <person name="Vives C."/>
            <person name="Morata J."/>
            <person name="Symeonidi A."/>
            <person name="Hiss M."/>
            <person name="Muchero W."/>
            <person name="Kamisugi Y."/>
            <person name="Saleh O."/>
            <person name="Blanc G."/>
            <person name="Decker E.L."/>
            <person name="van Gessel N."/>
            <person name="Grimwood J."/>
            <person name="Hayes R.D."/>
            <person name="Graham S.W."/>
            <person name="Gunter L.E."/>
            <person name="McDaniel S.F."/>
            <person name="Hoernstein S.N.W."/>
            <person name="Larsson A."/>
            <person name="Li F.W."/>
            <person name="Perroud P.F."/>
            <person name="Phillips J."/>
            <person name="Ranjan P."/>
            <person name="Rokshar D.S."/>
            <person name="Rothfels C.J."/>
            <person name="Schneider L."/>
            <person name="Shu S."/>
            <person name="Stevenson D.W."/>
            <person name="Thummler F."/>
            <person name="Tillich M."/>
            <person name="Villarreal Aguilar J.C."/>
            <person name="Widiez T."/>
            <person name="Wong G.K."/>
            <person name="Wymore A."/>
            <person name="Zhang Y."/>
            <person name="Zimmer A.D."/>
            <person name="Quatrano R.S."/>
            <person name="Mayer K.F.X."/>
            <person name="Goodstein D."/>
            <person name="Casacuberta J.M."/>
            <person name="Vandepoele K."/>
            <person name="Reski R."/>
            <person name="Cuming A.C."/>
            <person name="Tuskan G.A."/>
            <person name="Maumus F."/>
            <person name="Salse J."/>
            <person name="Schmutz J."/>
            <person name="Rensing S.A."/>
        </authorList>
    </citation>
    <scope>NUCLEOTIDE SEQUENCE [LARGE SCALE GENOMIC DNA]</scope>
    <source>
        <strain evidence="4 5">cv. Gransden 2004</strain>
    </source>
</reference>
<dbReference type="Gramene" id="Pp3c2_33530V3.1">
    <property type="protein sequence ID" value="Pp3c2_33530V3.1"/>
    <property type="gene ID" value="Pp3c2_33530"/>
</dbReference>
<organism>
    <name type="scientific">Physcomitrium patens</name>
    <name type="common">Spreading-leaved earth moss</name>
    <name type="synonym">Physcomitrella patens</name>
    <dbReference type="NCBI Taxonomy" id="3218"/>
    <lineage>
        <taxon>Eukaryota</taxon>
        <taxon>Viridiplantae</taxon>
        <taxon>Streptophyta</taxon>
        <taxon>Embryophyta</taxon>
        <taxon>Bryophyta</taxon>
        <taxon>Bryophytina</taxon>
        <taxon>Bryopsida</taxon>
        <taxon>Funariidae</taxon>
        <taxon>Funariales</taxon>
        <taxon>Funariaceae</taxon>
        <taxon>Physcomitrium</taxon>
    </lineage>
</organism>
<dbReference type="STRING" id="3218.A9TMF4"/>
<dbReference type="EMBL" id="DS545154">
    <property type="protein sequence ID" value="EDQ55400.1"/>
    <property type="molecule type" value="Genomic_DNA"/>
</dbReference>
<accession>A9TMF4</accession>
<dbReference type="PANTHER" id="PTHR43506:SF1">
    <property type="entry name" value="BPL_LPL CATALYTIC DOMAIN-CONTAINING PROTEIN"/>
    <property type="match status" value="1"/>
</dbReference>
<dbReference type="Gramene" id="Pp3c2_33530V3.2">
    <property type="protein sequence ID" value="Pp3c2_33530V3.2"/>
    <property type="gene ID" value="Pp3c2_33530"/>
</dbReference>
<gene>
    <name evidence="4" type="primary">LOC112295600</name>
    <name evidence="3" type="ORF">PHYPA_003593</name>
    <name evidence="2" type="ORF">PHYPADRAFT_196421</name>
</gene>
<dbReference type="InterPro" id="IPR053264">
    <property type="entry name" value="Lipoate-ligase_2_inactive"/>
</dbReference>
<dbReference type="CDD" id="cd16443">
    <property type="entry name" value="LplA"/>
    <property type="match status" value="1"/>
</dbReference>
<dbReference type="InterPro" id="IPR045864">
    <property type="entry name" value="aa-tRNA-synth_II/BPL/LPL"/>
</dbReference>
<dbReference type="AlphaFoldDB" id="A9TMF4"/>
<dbReference type="EnsemblPlants" id="Pp3c2_33530V3.1">
    <property type="protein sequence ID" value="Pp3c2_33530V3.1"/>
    <property type="gene ID" value="Pp3c2_33530"/>
</dbReference>
<proteinExistence type="predicted"/>
<dbReference type="OMA" id="ICRMKEY"/>
<dbReference type="eggNOG" id="KOG3159">
    <property type="taxonomic scope" value="Eukaryota"/>
</dbReference>
<protein>
    <submittedName>
        <fullName evidence="2">Predicted protein</fullName>
    </submittedName>
</protein>
<dbReference type="FunCoup" id="A9TMF4">
    <property type="interactions" value="216"/>
</dbReference>
<sequence>MARRPPMHLLRLQGFSIFHQLKLEERLLRTTSQNWCLINEGTSPPAIVMGISGKPEQLLDVKAVIRDGISVIRRFSGGGTVIVDENTVFVTLICGGDSVPIPKLYPRPIMDWTEELYVPAFRSIPGFQLREHDYVFGDRKFGGNAQSITRGRFLHHTSFLWDYQDARMAYLRHPDRAPAYRVNRQHSDFICRLKDHLPSREVFVDSIVHAFDHQFSLEETDLDAIQKTLTDVPHLNSTYVLSTCQLEESLTQKQ</sequence>
<keyword evidence="5" id="KW-1185">Reference proteome</keyword>
<dbReference type="Proteomes" id="UP000006727">
    <property type="component" value="Chromosome 2"/>
</dbReference>
<dbReference type="EnsemblPlants" id="Pp3c2_33530V3.2">
    <property type="protein sequence ID" value="Pp3c2_33530V3.2"/>
    <property type="gene ID" value="Pp3c2_33530"/>
</dbReference>
<dbReference type="OrthoDB" id="201621at2759"/>
<dbReference type="Gene3D" id="3.30.930.10">
    <property type="entry name" value="Bira Bifunctional Protein, Domain 2"/>
    <property type="match status" value="1"/>
</dbReference>
<evidence type="ECO:0000313" key="3">
    <source>
        <dbReference type="EMBL" id="PNR60800.1"/>
    </source>
</evidence>
<dbReference type="PROSITE" id="PS51733">
    <property type="entry name" value="BPL_LPL_CATALYTIC"/>
    <property type="match status" value="1"/>
</dbReference>
<dbReference type="PaxDb" id="3218-PP1S265_23V6.1"/>
<dbReference type="EMBL" id="ABEU02000002">
    <property type="protein sequence ID" value="PNR60800.1"/>
    <property type="molecule type" value="Genomic_DNA"/>
</dbReference>
<dbReference type="GeneID" id="112295600"/>
<dbReference type="PANTHER" id="PTHR43506">
    <property type="entry name" value="BIOTIN/LIPOATE A/B PROTEIN LIGASE FAMILY"/>
    <property type="match status" value="1"/>
</dbReference>
<dbReference type="HOGENOM" id="CLU_075935_0_0_1"/>
<dbReference type="RefSeq" id="XP_024403162.1">
    <property type="nucleotide sequence ID" value="XM_024547394.2"/>
</dbReference>
<dbReference type="SUPFAM" id="SSF55681">
    <property type="entry name" value="Class II aaRS and biotin synthetases"/>
    <property type="match status" value="1"/>
</dbReference>
<dbReference type="Pfam" id="PF21948">
    <property type="entry name" value="LplA-B_cat"/>
    <property type="match status" value="1"/>
</dbReference>
<feature type="domain" description="BPL/LPL catalytic" evidence="1">
    <location>
        <begin position="32"/>
        <end position="219"/>
    </location>
</feature>
<evidence type="ECO:0000313" key="4">
    <source>
        <dbReference type="EnsemblPlants" id="Pp3c2_33530V3.1"/>
    </source>
</evidence>
<name>A9TMF4_PHYPA</name>